<dbReference type="Proteomes" id="UP000057737">
    <property type="component" value="Unassembled WGS sequence"/>
</dbReference>
<name>A0A109JK99_9BRAD</name>
<protein>
    <submittedName>
        <fullName evidence="1">Uncharacterized protein</fullName>
    </submittedName>
</protein>
<evidence type="ECO:0000313" key="2">
    <source>
        <dbReference type="Proteomes" id="UP000057737"/>
    </source>
</evidence>
<dbReference type="AlphaFoldDB" id="A0A109JK99"/>
<proteinExistence type="predicted"/>
<accession>A0A109JK99</accession>
<keyword evidence="2" id="KW-1185">Reference proteome</keyword>
<dbReference type="EMBL" id="LNCU01000095">
    <property type="protein sequence ID" value="KWV50475.1"/>
    <property type="molecule type" value="Genomic_DNA"/>
</dbReference>
<evidence type="ECO:0000313" key="1">
    <source>
        <dbReference type="EMBL" id="KWV50475.1"/>
    </source>
</evidence>
<gene>
    <name evidence="1" type="ORF">AS156_14205</name>
</gene>
<dbReference type="RefSeq" id="WP_066511647.1">
    <property type="nucleotide sequence ID" value="NZ_LNCU01000095.1"/>
</dbReference>
<organism evidence="1 2">
    <name type="scientific">Bradyrhizobium macuxiense</name>
    <dbReference type="NCBI Taxonomy" id="1755647"/>
    <lineage>
        <taxon>Bacteria</taxon>
        <taxon>Pseudomonadati</taxon>
        <taxon>Pseudomonadota</taxon>
        <taxon>Alphaproteobacteria</taxon>
        <taxon>Hyphomicrobiales</taxon>
        <taxon>Nitrobacteraceae</taxon>
        <taxon>Bradyrhizobium</taxon>
    </lineage>
</organism>
<reference evidence="1 2" key="1">
    <citation type="submission" date="2015-11" db="EMBL/GenBank/DDBJ databases">
        <title>Draft Genome Sequence of the Strain BR 10303 (Bradyrhizobium sp.) isolated from nodules of Centrolobium paraense.</title>
        <authorList>
            <person name="Zelli J.E."/>
            <person name="Simoes-Araujo J.L."/>
            <person name="Barauna A.C."/>
            <person name="Silva K."/>
        </authorList>
    </citation>
    <scope>NUCLEOTIDE SEQUENCE [LARGE SCALE GENOMIC DNA]</scope>
    <source>
        <strain evidence="1 2">BR 10303</strain>
    </source>
</reference>
<sequence length="94" mass="10291">MGQHVGEFAQLLVVGIGSPDKADDLRIGQDAFSACLQDDPLAVVLRPTAFVQPASQTEHYCFLWNGERIHQLFLLPAETKVIVPEDLMRSVSAA</sequence>
<dbReference type="OrthoDB" id="9795903at2"/>
<comment type="caution">
    <text evidence="1">The sequence shown here is derived from an EMBL/GenBank/DDBJ whole genome shotgun (WGS) entry which is preliminary data.</text>
</comment>